<evidence type="ECO:0008006" key="4">
    <source>
        <dbReference type="Google" id="ProtNLM"/>
    </source>
</evidence>
<reference evidence="2" key="1">
    <citation type="journal article" date="2010" name="Science">
        <title>Plasticity of animal genome architecture unmasked by rapid evolution of a pelagic tunicate.</title>
        <authorList>
            <person name="Denoeud F."/>
            <person name="Henriet S."/>
            <person name="Mungpakdee S."/>
            <person name="Aury J.M."/>
            <person name="Da Silva C."/>
            <person name="Brinkmann H."/>
            <person name="Mikhaleva J."/>
            <person name="Olsen L.C."/>
            <person name="Jubin C."/>
            <person name="Canestro C."/>
            <person name="Bouquet J.M."/>
            <person name="Danks G."/>
            <person name="Poulain J."/>
            <person name="Campsteijn C."/>
            <person name="Adamski M."/>
            <person name="Cross I."/>
            <person name="Yadetie F."/>
            <person name="Muffato M."/>
            <person name="Louis A."/>
            <person name="Butcher S."/>
            <person name="Tsagkogeorga G."/>
            <person name="Konrad A."/>
            <person name="Singh S."/>
            <person name="Jensen M.F."/>
            <person name="Cong E.H."/>
            <person name="Eikeseth-Otteraa H."/>
            <person name="Noel B."/>
            <person name="Anthouard V."/>
            <person name="Porcel B.M."/>
            <person name="Kachouri-Lafond R."/>
            <person name="Nishino A."/>
            <person name="Ugolini M."/>
            <person name="Chourrout P."/>
            <person name="Nishida H."/>
            <person name="Aasland R."/>
            <person name="Huzurbazar S."/>
            <person name="Westhof E."/>
            <person name="Delsuc F."/>
            <person name="Lehrach H."/>
            <person name="Reinhardt R."/>
            <person name="Weissenbach J."/>
            <person name="Roy S.W."/>
            <person name="Artiguenave F."/>
            <person name="Postlethwait J.H."/>
            <person name="Manak J.R."/>
            <person name="Thompson E.M."/>
            <person name="Jaillon O."/>
            <person name="Du Pasquier L."/>
            <person name="Boudinot P."/>
            <person name="Liberles D.A."/>
            <person name="Volff J.N."/>
            <person name="Philippe H."/>
            <person name="Lenhard B."/>
            <person name="Roest Crollius H."/>
            <person name="Wincker P."/>
            <person name="Chourrout D."/>
        </authorList>
    </citation>
    <scope>NUCLEOTIDE SEQUENCE [LARGE SCALE GENOMIC DNA]</scope>
</reference>
<dbReference type="SUPFAM" id="SSF50044">
    <property type="entry name" value="SH3-domain"/>
    <property type="match status" value="1"/>
</dbReference>
<evidence type="ECO:0000313" key="3">
    <source>
        <dbReference type="Proteomes" id="UP000001307"/>
    </source>
</evidence>
<accession>E4XX92</accession>
<dbReference type="OrthoDB" id="10398162at2759"/>
<evidence type="ECO:0000313" key="2">
    <source>
        <dbReference type="EMBL" id="CBY14286.1"/>
    </source>
</evidence>
<dbReference type="AlphaFoldDB" id="E4XX92"/>
<name>E4XX92_OIKDI</name>
<sequence>MVPKPAFSPRPASFSYDVNKLTRDLTIDDFSDMDLSEITRDDYTSSMESLVSIRSNKPVGLLPQRRAPLSRSQSLRDAKQAPSKKCLSLSDNYDRPADSRARPTEDKKSASKASFKELCGWGVFRPLEVDAAVLKGKVVVPTHVASFSLSAQVKGQLPVSIGEPLVLKSSENINDEWVTGTSLRTGKKGALPGLYATALETPPALFTLYYLGSGRVPHHKGKFF</sequence>
<dbReference type="InParanoid" id="E4XX92"/>
<protein>
    <recommendedName>
        <fullName evidence="4">SH3 domain-containing protein</fullName>
    </recommendedName>
</protein>
<evidence type="ECO:0000256" key="1">
    <source>
        <dbReference type="SAM" id="MobiDB-lite"/>
    </source>
</evidence>
<gene>
    <name evidence="2" type="ORF">GSOID_T00007273001</name>
</gene>
<keyword evidence="3" id="KW-1185">Reference proteome</keyword>
<dbReference type="EMBL" id="FN653271">
    <property type="protein sequence ID" value="CBY14286.1"/>
    <property type="molecule type" value="Genomic_DNA"/>
</dbReference>
<dbReference type="Proteomes" id="UP000001307">
    <property type="component" value="Unassembled WGS sequence"/>
</dbReference>
<feature type="region of interest" description="Disordered" evidence="1">
    <location>
        <begin position="61"/>
        <end position="109"/>
    </location>
</feature>
<feature type="compositionally biased region" description="Basic and acidic residues" evidence="1">
    <location>
        <begin position="92"/>
        <end position="109"/>
    </location>
</feature>
<organism evidence="2">
    <name type="scientific">Oikopleura dioica</name>
    <name type="common">Tunicate</name>
    <dbReference type="NCBI Taxonomy" id="34765"/>
    <lineage>
        <taxon>Eukaryota</taxon>
        <taxon>Metazoa</taxon>
        <taxon>Chordata</taxon>
        <taxon>Tunicata</taxon>
        <taxon>Appendicularia</taxon>
        <taxon>Copelata</taxon>
        <taxon>Oikopleuridae</taxon>
        <taxon>Oikopleura</taxon>
    </lineage>
</organism>
<dbReference type="InterPro" id="IPR036028">
    <property type="entry name" value="SH3-like_dom_sf"/>
</dbReference>
<dbReference type="Gene3D" id="2.30.30.40">
    <property type="entry name" value="SH3 Domains"/>
    <property type="match status" value="1"/>
</dbReference>
<proteinExistence type="predicted"/>